<comment type="caution">
    <text evidence="1">The sequence shown here is derived from an EMBL/GenBank/DDBJ whole genome shotgun (WGS) entry which is preliminary data.</text>
</comment>
<protein>
    <submittedName>
        <fullName evidence="1">Uncharacterized protein</fullName>
    </submittedName>
</protein>
<evidence type="ECO:0000313" key="1">
    <source>
        <dbReference type="EMBL" id="KMS76960.1"/>
    </source>
</evidence>
<dbReference type="Proteomes" id="UP000037432">
    <property type="component" value="Unassembled WGS sequence"/>
</dbReference>
<organism evidence="1 2">
    <name type="scientific">Streptomyces viridochromogenes</name>
    <dbReference type="NCBI Taxonomy" id="1938"/>
    <lineage>
        <taxon>Bacteria</taxon>
        <taxon>Bacillati</taxon>
        <taxon>Actinomycetota</taxon>
        <taxon>Actinomycetes</taxon>
        <taxon>Kitasatosporales</taxon>
        <taxon>Streptomycetaceae</taxon>
        <taxon>Streptomyces</taxon>
    </lineage>
</organism>
<reference evidence="1 2" key="1">
    <citation type="submission" date="2015-06" db="EMBL/GenBank/DDBJ databases">
        <authorList>
            <person name="Ju K.-S."/>
            <person name="Doroghazi J.R."/>
            <person name="Metcalf W.W."/>
        </authorList>
    </citation>
    <scope>NUCLEOTIDE SEQUENCE [LARGE SCALE GENOMIC DNA]</scope>
    <source>
        <strain evidence="1 2">NRRL 3414</strain>
    </source>
</reference>
<proteinExistence type="predicted"/>
<dbReference type="AlphaFoldDB" id="A0A0J8CG38"/>
<evidence type="ECO:0000313" key="2">
    <source>
        <dbReference type="Proteomes" id="UP000037432"/>
    </source>
</evidence>
<dbReference type="PATRIC" id="fig|1938.3.peg.399"/>
<name>A0A0J8CG38_STRVR</name>
<accession>A0A0J8CG38</accession>
<dbReference type="EMBL" id="LFNT01000002">
    <property type="protein sequence ID" value="KMS76960.1"/>
    <property type="molecule type" value="Genomic_DNA"/>
</dbReference>
<sequence>MTSRMEQLTRDIRKTPLFRQLVPHEAAVGWPIPFRKPGKVYVTLAFFGMSAVPGQSGTQIFPPLSMVTVDWTTQRPVEYIDLRFRHPWPDDRVNGQVGVFPHQAVRHMSVDDYRRARADLMAMYDRLLASMIDGEQLPADWVEEFSQQLRILMEPGLEPYYRALSPSFFSRFLPDDRATDQGYRFGE</sequence>
<gene>
    <name evidence="1" type="ORF">ACM01_03875</name>
</gene>